<evidence type="ECO:0000313" key="13">
    <source>
        <dbReference type="EMBL" id="RUO18306.1"/>
    </source>
</evidence>
<evidence type="ECO:0000256" key="11">
    <source>
        <dbReference type="SAM" id="Phobius"/>
    </source>
</evidence>
<dbReference type="GO" id="GO:0015627">
    <property type="term" value="C:type II protein secretion system complex"/>
    <property type="evidence" value="ECO:0007669"/>
    <property type="project" value="InterPro"/>
</dbReference>
<keyword evidence="4" id="KW-0488">Methylation</keyword>
<evidence type="ECO:0000256" key="8">
    <source>
        <dbReference type="ARBA" id="ARBA00023136"/>
    </source>
</evidence>
<dbReference type="InterPro" id="IPR012902">
    <property type="entry name" value="N_methyl_site"/>
</dbReference>
<keyword evidence="8 11" id="KW-0472">Membrane</keyword>
<dbReference type="InterPro" id="IPR045584">
    <property type="entry name" value="Pilin-like"/>
</dbReference>
<dbReference type="OrthoDB" id="6399949at2"/>
<evidence type="ECO:0000256" key="3">
    <source>
        <dbReference type="ARBA" id="ARBA00022475"/>
    </source>
</evidence>
<evidence type="ECO:0000256" key="10">
    <source>
        <dbReference type="ARBA" id="ARBA00030775"/>
    </source>
</evidence>
<dbReference type="Proteomes" id="UP000288395">
    <property type="component" value="Unassembled WGS sequence"/>
</dbReference>
<keyword evidence="6 11" id="KW-0812">Transmembrane</keyword>
<feature type="domain" description="General secretion pathway GspH" evidence="12">
    <location>
        <begin position="46"/>
        <end position="168"/>
    </location>
</feature>
<organism evidence="13 14">
    <name type="scientific">Aliidiomarina iranensis</name>
    <dbReference type="NCBI Taxonomy" id="1434071"/>
    <lineage>
        <taxon>Bacteria</taxon>
        <taxon>Pseudomonadati</taxon>
        <taxon>Pseudomonadota</taxon>
        <taxon>Gammaproteobacteria</taxon>
        <taxon>Alteromonadales</taxon>
        <taxon>Idiomarinaceae</taxon>
        <taxon>Aliidiomarina</taxon>
    </lineage>
</organism>
<dbReference type="AlphaFoldDB" id="A0A432VQ86"/>
<comment type="subcellular location">
    <subcellularLocation>
        <location evidence="1">Cell inner membrane</location>
        <topology evidence="1">Single-pass membrane protein</topology>
    </subcellularLocation>
</comment>
<keyword evidence="7 11" id="KW-1133">Transmembrane helix</keyword>
<evidence type="ECO:0000256" key="2">
    <source>
        <dbReference type="ARBA" id="ARBA00021549"/>
    </source>
</evidence>
<name>A0A432VQ86_9GAMM</name>
<evidence type="ECO:0000256" key="4">
    <source>
        <dbReference type="ARBA" id="ARBA00022481"/>
    </source>
</evidence>
<dbReference type="SUPFAM" id="SSF54523">
    <property type="entry name" value="Pili subunits"/>
    <property type="match status" value="1"/>
</dbReference>
<dbReference type="Gene3D" id="3.55.40.10">
    <property type="entry name" value="minor pseudopilin epsh domain"/>
    <property type="match status" value="1"/>
</dbReference>
<keyword evidence="14" id="KW-1185">Reference proteome</keyword>
<accession>A0A432VQ86</accession>
<dbReference type="PROSITE" id="PS00409">
    <property type="entry name" value="PROKAR_NTER_METHYL"/>
    <property type="match status" value="1"/>
</dbReference>
<protein>
    <recommendedName>
        <fullName evidence="2">Type II secretion system protein H</fullName>
    </recommendedName>
    <alternativeName>
        <fullName evidence="10">General secretion pathway protein H</fullName>
    </alternativeName>
</protein>
<evidence type="ECO:0000256" key="5">
    <source>
        <dbReference type="ARBA" id="ARBA00022519"/>
    </source>
</evidence>
<keyword evidence="5" id="KW-0997">Cell inner membrane</keyword>
<dbReference type="GO" id="GO:0005886">
    <property type="term" value="C:plasma membrane"/>
    <property type="evidence" value="ECO:0007669"/>
    <property type="project" value="UniProtKB-SubCell"/>
</dbReference>
<keyword evidence="3" id="KW-1003">Cell membrane</keyword>
<comment type="caution">
    <text evidence="13">The sequence shown here is derived from an EMBL/GenBank/DDBJ whole genome shotgun (WGS) entry which is preliminary data.</text>
</comment>
<evidence type="ECO:0000259" key="12">
    <source>
        <dbReference type="Pfam" id="PF12019"/>
    </source>
</evidence>
<comment type="similarity">
    <text evidence="9">Belongs to the GSP H family.</text>
</comment>
<dbReference type="Pfam" id="PF12019">
    <property type="entry name" value="GspH"/>
    <property type="match status" value="1"/>
</dbReference>
<sequence>MARIITSGFSLIEVMLITIMLVVLGAMGWPAMQKYFWQQQLYAGGEQLYAAIRDARIQAISLGQDQWFGLSQAGELCYWQTENQPHTCVADSSAASTPANTPANTPEKGVNLFRLPHDSLLLSTNFSPVPAVRFSAGNGMAGFSAGRFQLSHKMLSEQTVRVIISTLGRVRVCISGKKSHRFAAC</sequence>
<proteinExistence type="inferred from homology"/>
<dbReference type="EMBL" id="PIPJ01000013">
    <property type="protein sequence ID" value="RUO18306.1"/>
    <property type="molecule type" value="Genomic_DNA"/>
</dbReference>
<evidence type="ECO:0000313" key="14">
    <source>
        <dbReference type="Proteomes" id="UP000288395"/>
    </source>
</evidence>
<evidence type="ECO:0000256" key="6">
    <source>
        <dbReference type="ARBA" id="ARBA00022692"/>
    </source>
</evidence>
<gene>
    <name evidence="13" type="ORF">CWE08_11675</name>
</gene>
<dbReference type="RefSeq" id="WP_126768418.1">
    <property type="nucleotide sequence ID" value="NZ_PIPJ01000013.1"/>
</dbReference>
<evidence type="ECO:0000256" key="1">
    <source>
        <dbReference type="ARBA" id="ARBA00004377"/>
    </source>
</evidence>
<reference evidence="14" key="1">
    <citation type="journal article" date="2018" name="Front. Microbiol.">
        <title>Genome-Based Analysis Reveals the Taxonomy and Diversity of the Family Idiomarinaceae.</title>
        <authorList>
            <person name="Liu Y."/>
            <person name="Lai Q."/>
            <person name="Shao Z."/>
        </authorList>
    </citation>
    <scope>NUCLEOTIDE SEQUENCE [LARGE SCALE GENOMIC DNA]</scope>
    <source>
        <strain evidence="14">GBPy7</strain>
    </source>
</reference>
<evidence type="ECO:0000256" key="9">
    <source>
        <dbReference type="ARBA" id="ARBA00025772"/>
    </source>
</evidence>
<feature type="transmembrane region" description="Helical" evidence="11">
    <location>
        <begin position="12"/>
        <end position="32"/>
    </location>
</feature>
<evidence type="ECO:0000256" key="7">
    <source>
        <dbReference type="ARBA" id="ARBA00022989"/>
    </source>
</evidence>
<dbReference type="GO" id="GO:0015628">
    <property type="term" value="P:protein secretion by the type II secretion system"/>
    <property type="evidence" value="ECO:0007669"/>
    <property type="project" value="InterPro"/>
</dbReference>
<dbReference type="InterPro" id="IPR022346">
    <property type="entry name" value="T2SS_GspH"/>
</dbReference>